<reference evidence="1" key="1">
    <citation type="submission" date="2022-07" db="EMBL/GenBank/DDBJ databases">
        <title>Phylogenomic reconstructions and comparative analyses of Kickxellomycotina fungi.</title>
        <authorList>
            <person name="Reynolds N.K."/>
            <person name="Stajich J.E."/>
            <person name="Barry K."/>
            <person name="Grigoriev I.V."/>
            <person name="Crous P."/>
            <person name="Smith M.E."/>
        </authorList>
    </citation>
    <scope>NUCLEOTIDE SEQUENCE</scope>
    <source>
        <strain evidence="1">NRRL 5244</strain>
    </source>
</reference>
<dbReference type="Proteomes" id="UP001150603">
    <property type="component" value="Unassembled WGS sequence"/>
</dbReference>
<accession>A0ACC1JGL4</accession>
<organism evidence="1 2">
    <name type="scientific">Linderina macrospora</name>
    <dbReference type="NCBI Taxonomy" id="4868"/>
    <lineage>
        <taxon>Eukaryota</taxon>
        <taxon>Fungi</taxon>
        <taxon>Fungi incertae sedis</taxon>
        <taxon>Zoopagomycota</taxon>
        <taxon>Kickxellomycotina</taxon>
        <taxon>Kickxellomycetes</taxon>
        <taxon>Kickxellales</taxon>
        <taxon>Kickxellaceae</taxon>
        <taxon>Linderina</taxon>
    </lineage>
</organism>
<evidence type="ECO:0000313" key="2">
    <source>
        <dbReference type="Proteomes" id="UP001150603"/>
    </source>
</evidence>
<dbReference type="EMBL" id="JANBPW010000149">
    <property type="protein sequence ID" value="KAJ1950685.1"/>
    <property type="molecule type" value="Genomic_DNA"/>
</dbReference>
<gene>
    <name evidence="1" type="ORF">FBU59_000563</name>
</gene>
<proteinExistence type="predicted"/>
<comment type="caution">
    <text evidence="1">The sequence shown here is derived from an EMBL/GenBank/DDBJ whole genome shotgun (WGS) entry which is preliminary data.</text>
</comment>
<name>A0ACC1JGL4_9FUNG</name>
<evidence type="ECO:0000313" key="1">
    <source>
        <dbReference type="EMBL" id="KAJ1950685.1"/>
    </source>
</evidence>
<sequence length="433" mass="50016">MRFDRVMTEIVDELPEVMPNVRSIKFLGYGIFTAETVKYPELNTTDAELVTKAITKLFPNVTDLRSHVSRVWGPTPNISTLNDNAYPLYELLLNVYASQLWHVQMLIPFPQKVTKLFEFLASVSLNVQYARPRKDLPGIPTRRLRIVELFQIEDVIPWRLFETTNDKLDFESLEDLRLEFIHEAENAAGDFGCDVPIRFLKLNNLHITNSSYVYTDMFGYFRDRDLESLTIMDDPINFKEIKEHALERVKLLKLGHPTGTLFMSSYSVDMVEHLYNLPSNAEEAVIGLIQYPMPKMIAWDNLRSLRMSASIADKHGLANLLAQLPLLGTLFMDCLSMLQNDATATRFPDQTTTFRKLGQVMDPDDDSSISDTLTHMEFFVHGNFDLNGFCELLSRLPYVRGVKINHNMLFHVMYMLEHEFGVKRHILFESFPQ</sequence>
<keyword evidence="2" id="KW-1185">Reference proteome</keyword>
<protein>
    <submittedName>
        <fullName evidence="1">Uncharacterized protein</fullName>
    </submittedName>
</protein>